<feature type="binding site" evidence="9">
    <location>
        <position position="96"/>
    </location>
    <ligand>
        <name>[4Fe-4S] cluster</name>
        <dbReference type="ChEBI" id="CHEBI:49883"/>
        <label>2</label>
        <note>4Fe-4S-S-AdoMet</note>
    </ligand>
</feature>
<keyword evidence="6 9" id="KW-0408">Iron</keyword>
<comment type="catalytic activity">
    <reaction evidence="8 9">
        <text>[[Fe-S] cluster scaffold protein carrying a second [4Fe-4S](2+) cluster] + N(6)-octanoyl-L-lysyl-[protein] + 2 oxidized [2Fe-2S]-[ferredoxin] + 2 S-adenosyl-L-methionine + 4 H(+) = [[Fe-S] cluster scaffold protein] + N(6)-[(R)-dihydrolipoyl]-L-lysyl-[protein] + 4 Fe(3+) + 2 hydrogen sulfide + 2 5'-deoxyadenosine + 2 L-methionine + 2 reduced [2Fe-2S]-[ferredoxin]</text>
        <dbReference type="Rhea" id="RHEA:16585"/>
        <dbReference type="Rhea" id="RHEA-COMP:9928"/>
        <dbReference type="Rhea" id="RHEA-COMP:10000"/>
        <dbReference type="Rhea" id="RHEA-COMP:10001"/>
        <dbReference type="Rhea" id="RHEA-COMP:10475"/>
        <dbReference type="Rhea" id="RHEA-COMP:14568"/>
        <dbReference type="Rhea" id="RHEA-COMP:14569"/>
        <dbReference type="ChEBI" id="CHEBI:15378"/>
        <dbReference type="ChEBI" id="CHEBI:17319"/>
        <dbReference type="ChEBI" id="CHEBI:29034"/>
        <dbReference type="ChEBI" id="CHEBI:29919"/>
        <dbReference type="ChEBI" id="CHEBI:33722"/>
        <dbReference type="ChEBI" id="CHEBI:33737"/>
        <dbReference type="ChEBI" id="CHEBI:33738"/>
        <dbReference type="ChEBI" id="CHEBI:57844"/>
        <dbReference type="ChEBI" id="CHEBI:59789"/>
        <dbReference type="ChEBI" id="CHEBI:78809"/>
        <dbReference type="ChEBI" id="CHEBI:83100"/>
        <dbReference type="EC" id="2.8.1.8"/>
    </reaction>
</comment>
<dbReference type="NCBIfam" id="TIGR00510">
    <property type="entry name" value="lipA"/>
    <property type="match status" value="1"/>
</dbReference>
<evidence type="ECO:0000313" key="12">
    <source>
        <dbReference type="EMBL" id="SMC75937.1"/>
    </source>
</evidence>
<dbReference type="SUPFAM" id="SSF102114">
    <property type="entry name" value="Radical SAM enzymes"/>
    <property type="match status" value="1"/>
</dbReference>
<gene>
    <name evidence="9" type="primary">lipA</name>
    <name evidence="12" type="ORF">SAMN06297251_107116</name>
</gene>
<dbReference type="EC" id="2.8.1.8" evidence="9"/>
<keyword evidence="2 9" id="KW-0963">Cytoplasm</keyword>
<keyword evidence="3 9" id="KW-0808">Transferase</keyword>
<dbReference type="SFLD" id="SFLDS00029">
    <property type="entry name" value="Radical_SAM"/>
    <property type="match status" value="1"/>
</dbReference>
<evidence type="ECO:0000256" key="4">
    <source>
        <dbReference type="ARBA" id="ARBA00022691"/>
    </source>
</evidence>
<name>A0A1W2BSI2_9HYPH</name>
<dbReference type="GO" id="GO:0009249">
    <property type="term" value="P:protein lipoylation"/>
    <property type="evidence" value="ECO:0007669"/>
    <property type="project" value="UniProtKB-UniRule"/>
</dbReference>
<accession>A0A1W2BSI2</accession>
<dbReference type="GO" id="GO:0046872">
    <property type="term" value="F:metal ion binding"/>
    <property type="evidence" value="ECO:0007669"/>
    <property type="project" value="UniProtKB-KW"/>
</dbReference>
<evidence type="ECO:0000256" key="2">
    <source>
        <dbReference type="ARBA" id="ARBA00022490"/>
    </source>
</evidence>
<keyword evidence="7 9" id="KW-0411">Iron-sulfur</keyword>
<evidence type="ECO:0000256" key="3">
    <source>
        <dbReference type="ARBA" id="ARBA00022679"/>
    </source>
</evidence>
<evidence type="ECO:0000256" key="8">
    <source>
        <dbReference type="ARBA" id="ARBA00047326"/>
    </source>
</evidence>
<feature type="binding site" evidence="9">
    <location>
        <position position="93"/>
    </location>
    <ligand>
        <name>[4Fe-4S] cluster</name>
        <dbReference type="ChEBI" id="CHEBI:49883"/>
        <label>2</label>
        <note>4Fe-4S-S-AdoMet</note>
    </ligand>
</feature>
<dbReference type="NCBIfam" id="NF004019">
    <property type="entry name" value="PRK05481.1"/>
    <property type="match status" value="1"/>
</dbReference>
<dbReference type="CDD" id="cd01335">
    <property type="entry name" value="Radical_SAM"/>
    <property type="match status" value="1"/>
</dbReference>
<dbReference type="STRING" id="937218.SAMN06297251_107116"/>
<dbReference type="Proteomes" id="UP000192656">
    <property type="component" value="Unassembled WGS sequence"/>
</dbReference>
<comment type="cofactor">
    <cofactor evidence="9">
        <name>[4Fe-4S] cluster</name>
        <dbReference type="ChEBI" id="CHEBI:49883"/>
    </cofactor>
    <text evidence="9">Binds 2 [4Fe-4S] clusters per subunit. One cluster is coordinated with 3 cysteines and an exchangeable S-adenosyl-L-methionine.</text>
</comment>
<dbReference type="PANTHER" id="PTHR10949">
    <property type="entry name" value="LIPOYL SYNTHASE"/>
    <property type="match status" value="1"/>
</dbReference>
<feature type="binding site" evidence="9">
    <location>
        <position position="74"/>
    </location>
    <ligand>
        <name>[4Fe-4S] cluster</name>
        <dbReference type="ChEBI" id="CHEBI:49883"/>
        <label>1</label>
    </ligand>
</feature>
<dbReference type="UniPathway" id="UPA00538">
    <property type="reaction ID" value="UER00593"/>
</dbReference>
<dbReference type="InterPro" id="IPR003698">
    <property type="entry name" value="Lipoyl_synth"/>
</dbReference>
<evidence type="ECO:0000256" key="5">
    <source>
        <dbReference type="ARBA" id="ARBA00022723"/>
    </source>
</evidence>
<dbReference type="HAMAP" id="MF_00206">
    <property type="entry name" value="Lipoyl_synth"/>
    <property type="match status" value="1"/>
</dbReference>
<reference evidence="12 13" key="1">
    <citation type="submission" date="2017-04" db="EMBL/GenBank/DDBJ databases">
        <authorList>
            <person name="Afonso C.L."/>
            <person name="Miller P.J."/>
            <person name="Scott M.A."/>
            <person name="Spackman E."/>
            <person name="Goraichik I."/>
            <person name="Dimitrov K.M."/>
            <person name="Suarez D.L."/>
            <person name="Swayne D.E."/>
        </authorList>
    </citation>
    <scope>NUCLEOTIDE SEQUENCE [LARGE SCALE GENOMIC DNA]</scope>
    <source>
        <strain evidence="12 13">CGMCC 1.10972</strain>
    </source>
</reference>
<dbReference type="AlphaFoldDB" id="A0A1W2BSI2"/>
<feature type="binding site" evidence="9">
    <location>
        <position position="68"/>
    </location>
    <ligand>
        <name>[4Fe-4S] cluster</name>
        <dbReference type="ChEBI" id="CHEBI:49883"/>
        <label>1</label>
    </ligand>
</feature>
<organism evidence="12 13">
    <name type="scientific">Fulvimarina manganoxydans</name>
    <dbReference type="NCBI Taxonomy" id="937218"/>
    <lineage>
        <taxon>Bacteria</taxon>
        <taxon>Pseudomonadati</taxon>
        <taxon>Pseudomonadota</taxon>
        <taxon>Alphaproteobacteria</taxon>
        <taxon>Hyphomicrobiales</taxon>
        <taxon>Aurantimonadaceae</taxon>
        <taxon>Fulvimarina</taxon>
    </lineage>
</organism>
<feature type="binding site" evidence="9">
    <location>
        <position position="63"/>
    </location>
    <ligand>
        <name>[4Fe-4S] cluster</name>
        <dbReference type="ChEBI" id="CHEBI:49883"/>
        <label>1</label>
    </ligand>
</feature>
<sequence length="323" mass="35875">MVTVLDNRDEAAKPRLRHPEKAHRPDTAASPPKPDWIRVRAPVGRGFEETRKIARSNKLVTVCEEAGCPNIGECWDKKHATFMIMGGICTRACSFCNVATGMPHALDESEPESVGRAVAKMGLNHVVITSVDRDDLADGGAEHFVRTIRAIRAAAPGTTIEILTPDFLRKPGALERVVEARPDVFNHNLETVPSKYLTVRPGARYFHSIRLLQQVKELDPTIFTKSGIMVGLGEERNEVLQLMDDLRSADVDFLTIGQYLQPTRKHHPVIRYVTPDEFKSFETVAMAKGFLVVSASPLTRSSHHAGEDFERLKAARLARLRAA</sequence>
<feature type="binding site" evidence="9">
    <location>
        <position position="89"/>
    </location>
    <ligand>
        <name>[4Fe-4S] cluster</name>
        <dbReference type="ChEBI" id="CHEBI:49883"/>
        <label>2</label>
        <note>4Fe-4S-S-AdoMet</note>
    </ligand>
</feature>
<dbReference type="SFLD" id="SFLDF00271">
    <property type="entry name" value="lipoyl_synthase"/>
    <property type="match status" value="1"/>
</dbReference>
<evidence type="ECO:0000256" key="6">
    <source>
        <dbReference type="ARBA" id="ARBA00023004"/>
    </source>
</evidence>
<evidence type="ECO:0000256" key="9">
    <source>
        <dbReference type="HAMAP-Rule" id="MF_00206"/>
    </source>
</evidence>
<evidence type="ECO:0000313" key="13">
    <source>
        <dbReference type="Proteomes" id="UP000192656"/>
    </source>
</evidence>
<feature type="binding site" evidence="9">
    <location>
        <position position="302"/>
    </location>
    <ligand>
        <name>[4Fe-4S] cluster</name>
        <dbReference type="ChEBI" id="CHEBI:49883"/>
        <label>1</label>
    </ligand>
</feature>
<dbReference type="InterPro" id="IPR007197">
    <property type="entry name" value="rSAM"/>
</dbReference>
<comment type="pathway">
    <text evidence="9">Protein modification; protein lipoylation via endogenous pathway; protein N(6)-(lipoyl)lysine from octanoyl-[acyl-carrier-protein]: step 2/2.</text>
</comment>
<dbReference type="OrthoDB" id="9787898at2"/>
<dbReference type="RefSeq" id="WP_084409932.1">
    <property type="nucleotide sequence ID" value="NZ_FWXR01000007.1"/>
</dbReference>
<keyword evidence="1 9" id="KW-0004">4Fe-4S</keyword>
<keyword evidence="13" id="KW-1185">Reference proteome</keyword>
<dbReference type="SFLD" id="SFLDG01058">
    <property type="entry name" value="lipoyl_synthase_like"/>
    <property type="match status" value="1"/>
</dbReference>
<dbReference type="SMART" id="SM00729">
    <property type="entry name" value="Elp3"/>
    <property type="match status" value="1"/>
</dbReference>
<feature type="domain" description="Radical SAM core" evidence="11">
    <location>
        <begin position="75"/>
        <end position="291"/>
    </location>
</feature>
<dbReference type="InterPro" id="IPR006638">
    <property type="entry name" value="Elp3/MiaA/NifB-like_rSAM"/>
</dbReference>
<dbReference type="EMBL" id="FWXR01000007">
    <property type="protein sequence ID" value="SMC75937.1"/>
    <property type="molecule type" value="Genomic_DNA"/>
</dbReference>
<dbReference type="GO" id="GO:0016992">
    <property type="term" value="F:lipoate synthase activity"/>
    <property type="evidence" value="ECO:0007669"/>
    <property type="project" value="UniProtKB-UniRule"/>
</dbReference>
<evidence type="ECO:0000256" key="1">
    <source>
        <dbReference type="ARBA" id="ARBA00022485"/>
    </source>
</evidence>
<dbReference type="InterPro" id="IPR058240">
    <property type="entry name" value="rSAM_sf"/>
</dbReference>
<dbReference type="Pfam" id="PF04055">
    <property type="entry name" value="Radical_SAM"/>
    <property type="match status" value="1"/>
</dbReference>
<evidence type="ECO:0000259" key="11">
    <source>
        <dbReference type="PROSITE" id="PS51918"/>
    </source>
</evidence>
<dbReference type="GO" id="GO:0005737">
    <property type="term" value="C:cytoplasm"/>
    <property type="evidence" value="ECO:0007669"/>
    <property type="project" value="UniProtKB-SubCell"/>
</dbReference>
<keyword evidence="5 9" id="KW-0479">Metal-binding</keyword>
<evidence type="ECO:0000256" key="7">
    <source>
        <dbReference type="ARBA" id="ARBA00023014"/>
    </source>
</evidence>
<dbReference type="PROSITE" id="PS51918">
    <property type="entry name" value="RADICAL_SAM"/>
    <property type="match status" value="1"/>
</dbReference>
<keyword evidence="4 9" id="KW-0949">S-adenosyl-L-methionine</keyword>
<dbReference type="PIRSF" id="PIRSF005963">
    <property type="entry name" value="Lipoyl_synth"/>
    <property type="match status" value="1"/>
</dbReference>
<evidence type="ECO:0000256" key="10">
    <source>
        <dbReference type="SAM" id="MobiDB-lite"/>
    </source>
</evidence>
<dbReference type="InterPro" id="IPR013785">
    <property type="entry name" value="Aldolase_TIM"/>
</dbReference>
<comment type="similarity">
    <text evidence="9">Belongs to the radical SAM superfamily. Lipoyl synthase family.</text>
</comment>
<dbReference type="PANTHER" id="PTHR10949:SF0">
    <property type="entry name" value="LIPOYL SYNTHASE, MITOCHONDRIAL"/>
    <property type="match status" value="1"/>
</dbReference>
<comment type="function">
    <text evidence="9">Catalyzes the radical-mediated insertion of two sulfur atoms into the C-6 and C-8 positions of the octanoyl moiety bound to the lipoyl domains of lipoate-dependent enzymes, thereby converting the octanoylated domains into lipoylated derivatives.</text>
</comment>
<comment type="subcellular location">
    <subcellularLocation>
        <location evidence="9">Cytoplasm</location>
    </subcellularLocation>
</comment>
<dbReference type="Gene3D" id="3.20.20.70">
    <property type="entry name" value="Aldolase class I"/>
    <property type="match status" value="1"/>
</dbReference>
<proteinExistence type="inferred from homology"/>
<protein>
    <recommendedName>
        <fullName evidence="9">Lipoyl synthase</fullName>
        <ecNumber evidence="9">2.8.1.8</ecNumber>
    </recommendedName>
    <alternativeName>
        <fullName evidence="9">Lip-syn</fullName>
        <shortName evidence="9">LS</shortName>
    </alternativeName>
    <alternativeName>
        <fullName evidence="9">Lipoate synthase</fullName>
    </alternativeName>
    <alternativeName>
        <fullName evidence="9">Lipoic acid synthase</fullName>
    </alternativeName>
    <alternativeName>
        <fullName evidence="9">Sulfur insertion protein LipA</fullName>
    </alternativeName>
</protein>
<feature type="compositionally biased region" description="Basic and acidic residues" evidence="10">
    <location>
        <begin position="1"/>
        <end position="26"/>
    </location>
</feature>
<dbReference type="NCBIfam" id="NF009544">
    <property type="entry name" value="PRK12928.1"/>
    <property type="match status" value="1"/>
</dbReference>
<dbReference type="FunFam" id="3.20.20.70:FF:000186">
    <property type="entry name" value="Lipoyl synthase"/>
    <property type="match status" value="1"/>
</dbReference>
<dbReference type="GO" id="GO:0051539">
    <property type="term" value="F:4 iron, 4 sulfur cluster binding"/>
    <property type="evidence" value="ECO:0007669"/>
    <property type="project" value="UniProtKB-UniRule"/>
</dbReference>
<feature type="region of interest" description="Disordered" evidence="10">
    <location>
        <begin position="1"/>
        <end position="35"/>
    </location>
</feature>